<dbReference type="NCBIfam" id="TIGR03724">
    <property type="entry name" value="arch_bud32"/>
    <property type="match status" value="1"/>
</dbReference>
<dbReference type="Proteomes" id="UP001516464">
    <property type="component" value="Unassembled WGS sequence"/>
</dbReference>
<evidence type="ECO:0000313" key="13">
    <source>
        <dbReference type="Proteomes" id="UP001516464"/>
    </source>
</evidence>
<reference evidence="12 13" key="1">
    <citation type="submission" date="2019-01" db="EMBL/GenBank/DDBJ databases">
        <title>Genomes sequencing and comparative genomics of infectious freshwater microsporidia, Cucumispora dikerogammari and Thelohania contejeani.</title>
        <authorList>
            <person name="Cormier A."/>
            <person name="Giraud I."/>
            <person name="Wattier R."/>
            <person name="Teixeira M."/>
            <person name="Grandjean F."/>
            <person name="Rigaud T."/>
            <person name="Cordaux R."/>
        </authorList>
    </citation>
    <scope>NUCLEOTIDE SEQUENCE [LARGE SCALE GENOMIC DNA]</scope>
    <source>
        <strain evidence="12">T1</strain>
        <tissue evidence="12">Spores</tissue>
    </source>
</reference>
<feature type="domain" description="Protein kinase" evidence="11">
    <location>
        <begin position="1"/>
        <end position="216"/>
    </location>
</feature>
<dbReference type="InterPro" id="IPR008266">
    <property type="entry name" value="Tyr_kinase_AS"/>
</dbReference>
<accession>A0ABQ7I2H2</accession>
<sequence length="216" mass="25366">MKLIAQGAEAKLYECNSIIVKYRFSKKYRIQEIDTPLIKKRTAMEKRILTRLYENGIEVPKLYEEINVPYYGINEVEFKKENSICMEKINGIPFKDILKKMNENEIKNMFYKLGILVSRIHMLNVIHGDLTTLNFLVKEETLAIYVIDFGLSFISPKDEDKAVDLYVFEKAVKAAHPEKYLDSFYQGYFNNSGDSIRERLELVRLRGRKRENNMIG</sequence>
<dbReference type="Pfam" id="PF06293">
    <property type="entry name" value="Kdo"/>
    <property type="match status" value="1"/>
</dbReference>
<evidence type="ECO:0000256" key="8">
    <source>
        <dbReference type="ARBA" id="ARBA00022840"/>
    </source>
</evidence>
<evidence type="ECO:0000259" key="11">
    <source>
        <dbReference type="PROSITE" id="PS50011"/>
    </source>
</evidence>
<evidence type="ECO:0000256" key="2">
    <source>
        <dbReference type="ARBA" id="ARBA00012513"/>
    </source>
</evidence>
<keyword evidence="4" id="KW-0808">Transferase</keyword>
<dbReference type="SUPFAM" id="SSF56112">
    <property type="entry name" value="Protein kinase-like (PK-like)"/>
    <property type="match status" value="1"/>
</dbReference>
<keyword evidence="5" id="KW-0819">tRNA processing</keyword>
<evidence type="ECO:0000256" key="4">
    <source>
        <dbReference type="ARBA" id="ARBA00022679"/>
    </source>
</evidence>
<comment type="similarity">
    <text evidence="1">Belongs to the protein kinase superfamily. BUD32 family.</text>
</comment>
<evidence type="ECO:0000256" key="5">
    <source>
        <dbReference type="ARBA" id="ARBA00022694"/>
    </source>
</evidence>
<evidence type="ECO:0000256" key="10">
    <source>
        <dbReference type="ARBA" id="ARBA00048679"/>
    </source>
</evidence>
<evidence type="ECO:0000256" key="6">
    <source>
        <dbReference type="ARBA" id="ARBA00022741"/>
    </source>
</evidence>
<gene>
    <name evidence="12" type="primary">BUD32</name>
    <name evidence="12" type="ORF">TCON_0179</name>
</gene>
<comment type="catalytic activity">
    <reaction evidence="10">
        <text>L-seryl-[protein] + ATP = O-phospho-L-seryl-[protein] + ADP + H(+)</text>
        <dbReference type="Rhea" id="RHEA:17989"/>
        <dbReference type="Rhea" id="RHEA-COMP:9863"/>
        <dbReference type="Rhea" id="RHEA-COMP:11604"/>
        <dbReference type="ChEBI" id="CHEBI:15378"/>
        <dbReference type="ChEBI" id="CHEBI:29999"/>
        <dbReference type="ChEBI" id="CHEBI:30616"/>
        <dbReference type="ChEBI" id="CHEBI:83421"/>
        <dbReference type="ChEBI" id="CHEBI:456216"/>
        <dbReference type="EC" id="2.7.11.1"/>
    </reaction>
</comment>
<dbReference type="InterPro" id="IPR011009">
    <property type="entry name" value="Kinase-like_dom_sf"/>
</dbReference>
<dbReference type="EC" id="2.7.11.1" evidence="2"/>
<protein>
    <recommendedName>
        <fullName evidence="2">non-specific serine/threonine protein kinase</fullName>
        <ecNumber evidence="2">2.7.11.1</ecNumber>
    </recommendedName>
</protein>
<dbReference type="PROSITE" id="PS50011">
    <property type="entry name" value="PROTEIN_KINASE_DOM"/>
    <property type="match status" value="1"/>
</dbReference>
<keyword evidence="7" id="KW-0418">Kinase</keyword>
<dbReference type="Gene3D" id="1.10.510.10">
    <property type="entry name" value="Transferase(Phosphotransferase) domain 1"/>
    <property type="match status" value="1"/>
</dbReference>
<evidence type="ECO:0000256" key="9">
    <source>
        <dbReference type="ARBA" id="ARBA00047899"/>
    </source>
</evidence>
<dbReference type="EMBL" id="SBIQ01000006">
    <property type="protein sequence ID" value="KAF7684625.1"/>
    <property type="molecule type" value="Genomic_DNA"/>
</dbReference>
<keyword evidence="6" id="KW-0547">Nucleotide-binding</keyword>
<dbReference type="PANTHER" id="PTHR12209:SF0">
    <property type="entry name" value="EKC_KEOPS COMPLEX SUBUNIT TP53RK"/>
    <property type="match status" value="1"/>
</dbReference>
<dbReference type="PROSITE" id="PS00109">
    <property type="entry name" value="PROTEIN_KINASE_TYR"/>
    <property type="match status" value="1"/>
</dbReference>
<keyword evidence="13" id="KW-1185">Reference proteome</keyword>
<keyword evidence="8" id="KW-0067">ATP-binding</keyword>
<name>A0ABQ7I2H2_9MICR</name>
<dbReference type="PANTHER" id="PTHR12209">
    <property type="entry name" value="NON-SPECIFIC SERINE/THREONINE PROTEIN KINASE"/>
    <property type="match status" value="1"/>
</dbReference>
<keyword evidence="3" id="KW-0723">Serine/threonine-protein kinase</keyword>
<evidence type="ECO:0000313" key="12">
    <source>
        <dbReference type="EMBL" id="KAF7684625.1"/>
    </source>
</evidence>
<evidence type="ECO:0000256" key="3">
    <source>
        <dbReference type="ARBA" id="ARBA00022527"/>
    </source>
</evidence>
<dbReference type="InterPro" id="IPR000719">
    <property type="entry name" value="Prot_kinase_dom"/>
</dbReference>
<dbReference type="InterPro" id="IPR022495">
    <property type="entry name" value="Bud32"/>
</dbReference>
<organism evidence="12 13">
    <name type="scientific">Astathelohania contejeani</name>
    <dbReference type="NCBI Taxonomy" id="164912"/>
    <lineage>
        <taxon>Eukaryota</taxon>
        <taxon>Fungi</taxon>
        <taxon>Fungi incertae sedis</taxon>
        <taxon>Microsporidia</taxon>
        <taxon>Astathelohaniidae</taxon>
        <taxon>Astathelohania</taxon>
    </lineage>
</organism>
<dbReference type="Gene3D" id="3.30.200.20">
    <property type="entry name" value="Phosphorylase Kinase, domain 1"/>
    <property type="match status" value="1"/>
</dbReference>
<comment type="caution">
    <text evidence="12">The sequence shown here is derived from an EMBL/GenBank/DDBJ whole genome shotgun (WGS) entry which is preliminary data.</text>
</comment>
<comment type="catalytic activity">
    <reaction evidence="9">
        <text>L-threonyl-[protein] + ATP = O-phospho-L-threonyl-[protein] + ADP + H(+)</text>
        <dbReference type="Rhea" id="RHEA:46608"/>
        <dbReference type="Rhea" id="RHEA-COMP:11060"/>
        <dbReference type="Rhea" id="RHEA-COMP:11605"/>
        <dbReference type="ChEBI" id="CHEBI:15378"/>
        <dbReference type="ChEBI" id="CHEBI:30013"/>
        <dbReference type="ChEBI" id="CHEBI:30616"/>
        <dbReference type="ChEBI" id="CHEBI:61977"/>
        <dbReference type="ChEBI" id="CHEBI:456216"/>
        <dbReference type="EC" id="2.7.11.1"/>
    </reaction>
</comment>
<evidence type="ECO:0000256" key="7">
    <source>
        <dbReference type="ARBA" id="ARBA00022777"/>
    </source>
</evidence>
<evidence type="ECO:0000256" key="1">
    <source>
        <dbReference type="ARBA" id="ARBA00010630"/>
    </source>
</evidence>
<proteinExistence type="inferred from homology"/>